<evidence type="ECO:0000313" key="7">
    <source>
        <dbReference type="EMBL" id="RKN25254.1"/>
    </source>
</evidence>
<feature type="DNA-binding region" description="H-T-H motif" evidence="4">
    <location>
        <begin position="30"/>
        <end position="49"/>
    </location>
</feature>
<proteinExistence type="predicted"/>
<evidence type="ECO:0000256" key="2">
    <source>
        <dbReference type="ARBA" id="ARBA00023125"/>
    </source>
</evidence>
<keyword evidence="8" id="KW-1185">Reference proteome</keyword>
<evidence type="ECO:0000313" key="6">
    <source>
        <dbReference type="EMBL" id="RKN10991.1"/>
    </source>
</evidence>
<dbReference type="Gene3D" id="1.10.357.10">
    <property type="entry name" value="Tetracycline Repressor, domain 2"/>
    <property type="match status" value="1"/>
</dbReference>
<dbReference type="Proteomes" id="UP000268652">
    <property type="component" value="Unassembled WGS sequence"/>
</dbReference>
<evidence type="ECO:0000256" key="3">
    <source>
        <dbReference type="ARBA" id="ARBA00023163"/>
    </source>
</evidence>
<dbReference type="RefSeq" id="WP_120696261.1">
    <property type="nucleotide sequence ID" value="NZ_RBDX01000004.1"/>
</dbReference>
<dbReference type="PRINTS" id="PR00455">
    <property type="entry name" value="HTHTETR"/>
</dbReference>
<organism evidence="6 9">
    <name type="scientific">Streptomyces radicis</name>
    <dbReference type="NCBI Taxonomy" id="1750517"/>
    <lineage>
        <taxon>Bacteria</taxon>
        <taxon>Bacillati</taxon>
        <taxon>Actinomycetota</taxon>
        <taxon>Actinomycetes</taxon>
        <taxon>Kitasatosporales</taxon>
        <taxon>Streptomycetaceae</taxon>
        <taxon>Streptomyces</taxon>
    </lineage>
</organism>
<reference evidence="8 9" key="1">
    <citation type="submission" date="2018-09" db="EMBL/GenBank/DDBJ databases">
        <title>Streptomyces sp. nov. DS1-2, an endophytic actinomycete isolated from roots of Dendrobium scabrilingue.</title>
        <authorList>
            <person name="Kuncharoen N."/>
            <person name="Kudo T."/>
            <person name="Ohkuma M."/>
            <person name="Yuki M."/>
            <person name="Tanasupawat S."/>
        </authorList>
    </citation>
    <scope>NUCLEOTIDE SEQUENCE [LARGE SCALE GENOMIC DNA]</scope>
    <source>
        <strain evidence="6 9">AZ1-7</strain>
        <strain evidence="7 8">DS1-2</strain>
    </source>
</reference>
<accession>A0A3A9WCA9</accession>
<dbReference type="AlphaFoldDB" id="A0A3A9WCA9"/>
<keyword evidence="2 4" id="KW-0238">DNA-binding</keyword>
<evidence type="ECO:0000259" key="5">
    <source>
        <dbReference type="PROSITE" id="PS50977"/>
    </source>
</evidence>
<protein>
    <submittedName>
        <fullName evidence="6">TetR/AcrR family transcriptional regulator</fullName>
    </submittedName>
</protein>
<keyword evidence="3" id="KW-0804">Transcription</keyword>
<dbReference type="InterPro" id="IPR001647">
    <property type="entry name" value="HTH_TetR"/>
</dbReference>
<dbReference type="SUPFAM" id="SSF46689">
    <property type="entry name" value="Homeodomain-like"/>
    <property type="match status" value="1"/>
</dbReference>
<feature type="domain" description="HTH tetR-type" evidence="5">
    <location>
        <begin position="7"/>
        <end position="67"/>
    </location>
</feature>
<dbReference type="Proteomes" id="UP000275024">
    <property type="component" value="Unassembled WGS sequence"/>
</dbReference>
<dbReference type="InterPro" id="IPR009057">
    <property type="entry name" value="Homeodomain-like_sf"/>
</dbReference>
<dbReference type="PROSITE" id="PS50977">
    <property type="entry name" value="HTH_TETR_2"/>
    <property type="match status" value="1"/>
</dbReference>
<name>A0A3A9WCA9_9ACTN</name>
<dbReference type="PANTHER" id="PTHR47506">
    <property type="entry name" value="TRANSCRIPTIONAL REGULATORY PROTEIN"/>
    <property type="match status" value="1"/>
</dbReference>
<gene>
    <name evidence="7" type="ORF">D7318_08485</name>
    <name evidence="6" type="ORF">D7319_07630</name>
</gene>
<evidence type="ECO:0000313" key="8">
    <source>
        <dbReference type="Proteomes" id="UP000268652"/>
    </source>
</evidence>
<dbReference type="EMBL" id="RBDX01000004">
    <property type="protein sequence ID" value="RKN10991.1"/>
    <property type="molecule type" value="Genomic_DNA"/>
</dbReference>
<dbReference type="PANTHER" id="PTHR47506:SF1">
    <property type="entry name" value="HTH-TYPE TRANSCRIPTIONAL REGULATOR YJDC"/>
    <property type="match status" value="1"/>
</dbReference>
<dbReference type="GO" id="GO:0003677">
    <property type="term" value="F:DNA binding"/>
    <property type="evidence" value="ECO:0007669"/>
    <property type="project" value="UniProtKB-UniRule"/>
</dbReference>
<evidence type="ECO:0000256" key="1">
    <source>
        <dbReference type="ARBA" id="ARBA00023015"/>
    </source>
</evidence>
<sequence>MARIPVSSARERILDAAADLFDRYGVHAVGMQRIIDEAGCGKNLLYREFSSKDELVVAYLRRAARGWDITLEAARATVATPQRQLVELVRVVGERVPGTRGCPLRNTYAEFPDRDHPAHQVALEHFGAVREQLCELARQTSAPAPERLADRILLIINGLYINASGVGAEESAAIAVQLAQDVVRGETAAKASRSGVS</sequence>
<dbReference type="Pfam" id="PF00440">
    <property type="entry name" value="TetR_N"/>
    <property type="match status" value="1"/>
</dbReference>
<keyword evidence="1" id="KW-0805">Transcription regulation</keyword>
<dbReference type="InterPro" id="IPR036271">
    <property type="entry name" value="Tet_transcr_reg_TetR-rel_C_sf"/>
</dbReference>
<evidence type="ECO:0000313" key="9">
    <source>
        <dbReference type="Proteomes" id="UP000275024"/>
    </source>
</evidence>
<dbReference type="EMBL" id="RBDY01000004">
    <property type="protein sequence ID" value="RKN25254.1"/>
    <property type="molecule type" value="Genomic_DNA"/>
</dbReference>
<dbReference type="SUPFAM" id="SSF48498">
    <property type="entry name" value="Tetracyclin repressor-like, C-terminal domain"/>
    <property type="match status" value="1"/>
</dbReference>
<evidence type="ECO:0000256" key="4">
    <source>
        <dbReference type="PROSITE-ProRule" id="PRU00335"/>
    </source>
</evidence>
<comment type="caution">
    <text evidence="6">The sequence shown here is derived from an EMBL/GenBank/DDBJ whole genome shotgun (WGS) entry which is preliminary data.</text>
</comment>
<dbReference type="OrthoDB" id="4214267at2"/>